<dbReference type="Proteomes" id="UP001219355">
    <property type="component" value="Chromosome 1"/>
</dbReference>
<evidence type="ECO:0000259" key="2">
    <source>
        <dbReference type="Pfam" id="PF12754"/>
    </source>
</evidence>
<dbReference type="AlphaFoldDB" id="A0AAF0DD20"/>
<accession>A0AAF0DD20</accession>
<reference evidence="4" key="1">
    <citation type="submission" date="2023-03" db="EMBL/GenBank/DDBJ databases">
        <title>Emydomyces testavorans Genome Sequence.</title>
        <authorList>
            <person name="Hoyer L."/>
        </authorList>
    </citation>
    <scope>NUCLEOTIDE SEQUENCE</scope>
    <source>
        <strain evidence="4">16-2883</strain>
    </source>
</reference>
<dbReference type="Gene3D" id="1.10.286.70">
    <property type="entry name" value="Get5 dimerization domain"/>
    <property type="match status" value="1"/>
</dbReference>
<evidence type="ECO:0000313" key="4">
    <source>
        <dbReference type="EMBL" id="WEW56274.1"/>
    </source>
</evidence>
<dbReference type="EMBL" id="CP120627">
    <property type="protein sequence ID" value="WEW56274.1"/>
    <property type="molecule type" value="Genomic_DNA"/>
</dbReference>
<evidence type="ECO:0008006" key="6">
    <source>
        <dbReference type="Google" id="ProtNLM"/>
    </source>
</evidence>
<organism evidence="4 5">
    <name type="scientific">Emydomyces testavorans</name>
    <dbReference type="NCBI Taxonomy" id="2070801"/>
    <lineage>
        <taxon>Eukaryota</taxon>
        <taxon>Fungi</taxon>
        <taxon>Dikarya</taxon>
        <taxon>Ascomycota</taxon>
        <taxon>Pezizomycotina</taxon>
        <taxon>Eurotiomycetes</taxon>
        <taxon>Eurotiomycetidae</taxon>
        <taxon>Onygenales</taxon>
        <taxon>Nannizziopsiaceae</taxon>
        <taxon>Emydomyces</taxon>
    </lineage>
</organism>
<dbReference type="Pfam" id="PF12754">
    <property type="entry name" value="Get5_N"/>
    <property type="match status" value="1"/>
</dbReference>
<dbReference type="InterPro" id="IPR049256">
    <property type="entry name" value="Get5_C"/>
</dbReference>
<proteinExistence type="predicted"/>
<feature type="region of interest" description="Disordered" evidence="1">
    <location>
        <begin position="192"/>
        <end position="215"/>
    </location>
</feature>
<feature type="domain" description="Get5 N-terminal" evidence="2">
    <location>
        <begin position="6"/>
        <end position="169"/>
    </location>
</feature>
<keyword evidence="5" id="KW-1185">Reference proteome</keyword>
<evidence type="ECO:0000313" key="5">
    <source>
        <dbReference type="Proteomes" id="UP001219355"/>
    </source>
</evidence>
<feature type="domain" description="Get5 C-terminal" evidence="3">
    <location>
        <begin position="210"/>
        <end position="249"/>
    </location>
</feature>
<gene>
    <name evidence="4" type="ORF">PRK78_001717</name>
</gene>
<dbReference type="Pfam" id="PF17183">
    <property type="entry name" value="Get5_C"/>
    <property type="match status" value="1"/>
</dbReference>
<evidence type="ECO:0000259" key="3">
    <source>
        <dbReference type="Pfam" id="PF17183"/>
    </source>
</evidence>
<sequence length="251" mass="27398">MAELSFAKSFLAQLDSKPIKLPSDHVFDPRSFQPRQPVRNPDLAIFTLPRLSEPPHPHLPKKIKPAAIPGSSKSITIYLKSARNPILDITLDNIDLSTATIQDLKEAVQARIKPASAESDSEQVPLDKIKILWKRKPVHGRLVTDALANEPGALAGGKEVDFGVMILGGATVVHPREPPATTGGIEESTIQEVANEPESSLPEPAHAESPNGLQSSSFWDDLEGFLKMRLKSESEAVRLRSLFKNAWESGL</sequence>
<dbReference type="InterPro" id="IPR024737">
    <property type="entry name" value="Get5_N"/>
</dbReference>
<protein>
    <recommendedName>
        <fullName evidence="6">Ubiquitin-like domain-containing protein</fullName>
    </recommendedName>
</protein>
<evidence type="ECO:0000256" key="1">
    <source>
        <dbReference type="SAM" id="MobiDB-lite"/>
    </source>
</evidence>
<name>A0AAF0DD20_9EURO</name>